<dbReference type="Proteomes" id="UP000829685">
    <property type="component" value="Unassembled WGS sequence"/>
</dbReference>
<feature type="chain" id="PRO_5040311359" evidence="1">
    <location>
        <begin position="18"/>
        <end position="134"/>
    </location>
</feature>
<evidence type="ECO:0000313" key="3">
    <source>
        <dbReference type="Proteomes" id="UP000829685"/>
    </source>
</evidence>
<organism evidence="2 3">
    <name type="scientific">Neoarthrinium moseri</name>
    <dbReference type="NCBI Taxonomy" id="1658444"/>
    <lineage>
        <taxon>Eukaryota</taxon>
        <taxon>Fungi</taxon>
        <taxon>Dikarya</taxon>
        <taxon>Ascomycota</taxon>
        <taxon>Pezizomycotina</taxon>
        <taxon>Sordariomycetes</taxon>
        <taxon>Xylariomycetidae</taxon>
        <taxon>Amphisphaeriales</taxon>
        <taxon>Apiosporaceae</taxon>
        <taxon>Neoarthrinium</taxon>
    </lineage>
</organism>
<comment type="caution">
    <text evidence="2">The sequence shown here is derived from an EMBL/GenBank/DDBJ whole genome shotgun (WGS) entry which is preliminary data.</text>
</comment>
<sequence>MKSTLLFIGGLLGRATAQTFEEYEYLQFPANGMSCLYDPNPDPALETYTNFTTLEMEQLAYEFKDVEPYDPSAANVASGKCTWLAGVPFYWIGNNQLYSFTFAVDHTKNDIYFCGAIGQGVPVGSNWPAPCTYN</sequence>
<reference evidence="2" key="1">
    <citation type="submission" date="2021-03" db="EMBL/GenBank/DDBJ databases">
        <title>Revisited historic fungal species revealed as producer of novel bioactive compounds through whole genome sequencing and comparative genomics.</title>
        <authorList>
            <person name="Vignolle G.A."/>
            <person name="Hochenegger N."/>
            <person name="Mach R.L."/>
            <person name="Mach-Aigner A.R."/>
            <person name="Javad Rahimi M."/>
            <person name="Salim K.A."/>
            <person name="Chan C.M."/>
            <person name="Lim L.B.L."/>
            <person name="Cai F."/>
            <person name="Druzhinina I.S."/>
            <person name="U'Ren J.M."/>
            <person name="Derntl C."/>
        </authorList>
    </citation>
    <scope>NUCLEOTIDE SEQUENCE</scope>
    <source>
        <strain evidence="2">TUCIM 5799</strain>
    </source>
</reference>
<feature type="signal peptide" evidence="1">
    <location>
        <begin position="1"/>
        <end position="17"/>
    </location>
</feature>
<proteinExistence type="predicted"/>
<protein>
    <submittedName>
        <fullName evidence="2">Uncharacterized protein</fullName>
    </submittedName>
</protein>
<keyword evidence="3" id="KW-1185">Reference proteome</keyword>
<evidence type="ECO:0000256" key="1">
    <source>
        <dbReference type="SAM" id="SignalP"/>
    </source>
</evidence>
<accession>A0A9P9WT79</accession>
<dbReference type="AlphaFoldDB" id="A0A9P9WT79"/>
<gene>
    <name evidence="2" type="ORF">JX265_003056</name>
</gene>
<evidence type="ECO:0000313" key="2">
    <source>
        <dbReference type="EMBL" id="KAI1878879.1"/>
    </source>
</evidence>
<dbReference type="EMBL" id="JAFIMR010000005">
    <property type="protein sequence ID" value="KAI1878879.1"/>
    <property type="molecule type" value="Genomic_DNA"/>
</dbReference>
<dbReference type="OrthoDB" id="3551791at2759"/>
<keyword evidence="1" id="KW-0732">Signal</keyword>
<name>A0A9P9WT79_9PEZI</name>